<feature type="signal peptide" evidence="1">
    <location>
        <begin position="1"/>
        <end position="17"/>
    </location>
</feature>
<dbReference type="Gene3D" id="3.40.190.10">
    <property type="entry name" value="Periplasmic binding protein-like II"/>
    <property type="match status" value="1"/>
</dbReference>
<dbReference type="EMBL" id="BONQ01000182">
    <property type="protein sequence ID" value="GIG52511.1"/>
    <property type="molecule type" value="Genomic_DNA"/>
</dbReference>
<feature type="chain" id="PRO_5039564165" evidence="1">
    <location>
        <begin position="18"/>
        <end position="528"/>
    </location>
</feature>
<gene>
    <name evidence="3" type="ORF">Dsi01nite_105520</name>
</gene>
<dbReference type="RefSeq" id="WP_203854097.1">
    <property type="nucleotide sequence ID" value="NZ_BAAAVW010000039.1"/>
</dbReference>
<evidence type="ECO:0000313" key="3">
    <source>
        <dbReference type="EMBL" id="GIG52511.1"/>
    </source>
</evidence>
<name>A0A919UHL3_9ACTN</name>
<dbReference type="GO" id="GO:0015833">
    <property type="term" value="P:peptide transport"/>
    <property type="evidence" value="ECO:0007669"/>
    <property type="project" value="TreeGrafter"/>
</dbReference>
<dbReference type="AlphaFoldDB" id="A0A919UHL3"/>
<sequence length="528" mass="52929">MKSFPSRTRATVAVAVAALCLAGCGSGSGGSGDTKYATGATFTLAEAADPGSLDPQAGAGSSLIQMNALAYDSLVAVDAKGTILPQLASSWTVDGTTATFTIKSGITCADGAAFTAQTVVDNITYVENPESKSPLLGAFIPVGVTASASGSTVTLTLAKPSPFLLSSLANLPMVCDKGMKDRSTLKSGTDGTGPFTLSQASPGDQYTYTVRSGYTWGAGGASTAAAGTPAKIVVKIIANETTAANTLLAGQINAARIVGTDRTRLAGAGIASSSTPLLLGQQWYNQAAGHPTSDPQVRLALTEALDFGQLQKVLTANLGSAATQLAVLPPAGCQGDSVTGHVPATNVADAKAKLAAAGWTAGADGILAKDGKKLSLTMLYDSALGAGASAAAELLTSQWKAIGVEVTTKSQATAAMQGVMFGTGAWDVVWEALNVNTPDQLVAFLSGPAAPNGTNFAGINNATYTAAAAKAATKNGAAGCDDWLAAEAALFQAADVVPFANSQIPIFYKGATLSQTGTILPMSIKMLG</sequence>
<evidence type="ECO:0000313" key="4">
    <source>
        <dbReference type="Proteomes" id="UP000660611"/>
    </source>
</evidence>
<dbReference type="InterPro" id="IPR000914">
    <property type="entry name" value="SBP_5_dom"/>
</dbReference>
<dbReference type="CDD" id="cd00995">
    <property type="entry name" value="PBP2_NikA_DppA_OppA_like"/>
    <property type="match status" value="1"/>
</dbReference>
<dbReference type="InterPro" id="IPR030678">
    <property type="entry name" value="Peptide/Ni-bd"/>
</dbReference>
<dbReference type="GO" id="GO:0043190">
    <property type="term" value="C:ATP-binding cassette (ABC) transporter complex"/>
    <property type="evidence" value="ECO:0007669"/>
    <property type="project" value="InterPro"/>
</dbReference>
<protein>
    <submittedName>
        <fullName evidence="3">Peptide ABC transporter substrate-binding protein</fullName>
    </submittedName>
</protein>
<keyword evidence="4" id="KW-1185">Reference proteome</keyword>
<dbReference type="GO" id="GO:1904680">
    <property type="term" value="F:peptide transmembrane transporter activity"/>
    <property type="evidence" value="ECO:0007669"/>
    <property type="project" value="TreeGrafter"/>
</dbReference>
<dbReference type="PANTHER" id="PTHR30290">
    <property type="entry name" value="PERIPLASMIC BINDING COMPONENT OF ABC TRANSPORTER"/>
    <property type="match status" value="1"/>
</dbReference>
<comment type="caution">
    <text evidence="3">The sequence shown here is derived from an EMBL/GenBank/DDBJ whole genome shotgun (WGS) entry which is preliminary data.</text>
</comment>
<dbReference type="InterPro" id="IPR039424">
    <property type="entry name" value="SBP_5"/>
</dbReference>
<proteinExistence type="predicted"/>
<dbReference type="PIRSF" id="PIRSF002741">
    <property type="entry name" value="MppA"/>
    <property type="match status" value="1"/>
</dbReference>
<evidence type="ECO:0000256" key="1">
    <source>
        <dbReference type="SAM" id="SignalP"/>
    </source>
</evidence>
<dbReference type="Pfam" id="PF00496">
    <property type="entry name" value="SBP_bac_5"/>
    <property type="match status" value="1"/>
</dbReference>
<evidence type="ECO:0000259" key="2">
    <source>
        <dbReference type="Pfam" id="PF00496"/>
    </source>
</evidence>
<dbReference type="Gene3D" id="3.10.105.10">
    <property type="entry name" value="Dipeptide-binding Protein, Domain 3"/>
    <property type="match status" value="1"/>
</dbReference>
<keyword evidence="1" id="KW-0732">Signal</keyword>
<dbReference type="Proteomes" id="UP000660611">
    <property type="component" value="Unassembled WGS sequence"/>
</dbReference>
<dbReference type="SUPFAM" id="SSF53850">
    <property type="entry name" value="Periplasmic binding protein-like II"/>
    <property type="match status" value="1"/>
</dbReference>
<accession>A0A919UHL3</accession>
<reference evidence="3" key="1">
    <citation type="submission" date="2021-01" db="EMBL/GenBank/DDBJ databases">
        <title>Whole genome shotgun sequence of Dactylosporangium siamense NBRC 106093.</title>
        <authorList>
            <person name="Komaki H."/>
            <person name="Tamura T."/>
        </authorList>
    </citation>
    <scope>NUCLEOTIDE SEQUENCE</scope>
    <source>
        <strain evidence="3">NBRC 106093</strain>
    </source>
</reference>
<dbReference type="GO" id="GO:0042597">
    <property type="term" value="C:periplasmic space"/>
    <property type="evidence" value="ECO:0007669"/>
    <property type="project" value="UniProtKB-ARBA"/>
</dbReference>
<feature type="domain" description="Solute-binding protein family 5" evidence="2">
    <location>
        <begin position="83"/>
        <end position="439"/>
    </location>
</feature>
<organism evidence="3 4">
    <name type="scientific">Dactylosporangium siamense</name>
    <dbReference type="NCBI Taxonomy" id="685454"/>
    <lineage>
        <taxon>Bacteria</taxon>
        <taxon>Bacillati</taxon>
        <taxon>Actinomycetota</taxon>
        <taxon>Actinomycetes</taxon>
        <taxon>Micromonosporales</taxon>
        <taxon>Micromonosporaceae</taxon>
        <taxon>Dactylosporangium</taxon>
    </lineage>
</organism>